<organism evidence="4 5">
    <name type="scientific">Streptosporangium carneum</name>
    <dbReference type="NCBI Taxonomy" id="47481"/>
    <lineage>
        <taxon>Bacteria</taxon>
        <taxon>Bacillati</taxon>
        <taxon>Actinomycetota</taxon>
        <taxon>Actinomycetes</taxon>
        <taxon>Streptosporangiales</taxon>
        <taxon>Streptosporangiaceae</taxon>
        <taxon>Streptosporangium</taxon>
    </lineage>
</organism>
<dbReference type="InterPro" id="IPR000772">
    <property type="entry name" value="Ricin_B_lectin"/>
</dbReference>
<comment type="caution">
    <text evidence="4">The sequence shown here is derived from an EMBL/GenBank/DDBJ whole genome shotgun (WGS) entry which is preliminary data.</text>
</comment>
<evidence type="ECO:0000259" key="3">
    <source>
        <dbReference type="Pfam" id="PF14200"/>
    </source>
</evidence>
<protein>
    <recommendedName>
        <fullName evidence="3">Ricin B lectin domain-containing protein</fullName>
    </recommendedName>
</protein>
<reference evidence="4" key="2">
    <citation type="submission" date="2023-01" db="EMBL/GenBank/DDBJ databases">
        <authorList>
            <person name="Sun Q."/>
            <person name="Evtushenko L."/>
        </authorList>
    </citation>
    <scope>NUCLEOTIDE SEQUENCE</scope>
    <source>
        <strain evidence="4">VKM Ac-2007</strain>
    </source>
</reference>
<dbReference type="Pfam" id="PF14200">
    <property type="entry name" value="RicinB_lectin_2"/>
    <property type="match status" value="1"/>
</dbReference>
<dbReference type="AlphaFoldDB" id="A0A9W6IBK0"/>
<evidence type="ECO:0000256" key="1">
    <source>
        <dbReference type="SAM" id="MobiDB-lite"/>
    </source>
</evidence>
<name>A0A9W6IBK0_9ACTN</name>
<dbReference type="SUPFAM" id="SSF50370">
    <property type="entry name" value="Ricin B-like lectins"/>
    <property type="match status" value="1"/>
</dbReference>
<dbReference type="CDD" id="cd00161">
    <property type="entry name" value="beta-trefoil_Ricin-like"/>
    <property type="match status" value="1"/>
</dbReference>
<keyword evidence="2" id="KW-0732">Signal</keyword>
<feature type="domain" description="Ricin B lectin" evidence="3">
    <location>
        <begin position="297"/>
        <end position="371"/>
    </location>
</feature>
<feature type="region of interest" description="Disordered" evidence="1">
    <location>
        <begin position="227"/>
        <end position="257"/>
    </location>
</feature>
<sequence>MKPHLRRTVRALLAVTLTALAVVSALVATPAAPASAARSPEQIVRDCYNPKWRQAGDLVYAVPECRITVKSGERVYGSPEIEGSPSVMCNGKGGSTTINGSSTTSTSFSFGLDLGAKKKFGDLEGQIGAKLGWSWSWSQSRGWATTVTIPGWGVGWVGLQKALRKVVVDVVADYDDGRGYSEKARDQVVYGPDPDSKDKPVGKSRLLTDWEIAHYCRSLASSSADEAKAKSLPAPADTATPASDGASTAPASDGAPAAPATEAAVSAAAPASAASGVSAQAVYGPDFRFWAVTQGGLLNSYSNNCMTVKGGSSANGAAIVQEDCNPKGLKEQRWSPTRQSNGYFIYQNAKNQKCLDVSGSETASGQPLEQYSCLPKEAVQNWNIVPVTLKLPPYDDSQPGYFFSNKKSGKCIALDWGSLLQDGGRVVQQNCP</sequence>
<dbReference type="EMBL" id="BSEV01000041">
    <property type="protein sequence ID" value="GLK15036.1"/>
    <property type="molecule type" value="Genomic_DNA"/>
</dbReference>
<feature type="signal peptide" evidence="2">
    <location>
        <begin position="1"/>
        <end position="36"/>
    </location>
</feature>
<evidence type="ECO:0000256" key="2">
    <source>
        <dbReference type="SAM" id="SignalP"/>
    </source>
</evidence>
<proteinExistence type="predicted"/>
<feature type="chain" id="PRO_5040954037" description="Ricin B lectin domain-containing protein" evidence="2">
    <location>
        <begin position="37"/>
        <end position="432"/>
    </location>
</feature>
<keyword evidence="5" id="KW-1185">Reference proteome</keyword>
<reference evidence="4" key="1">
    <citation type="journal article" date="2014" name="Int. J. Syst. Evol. Microbiol.">
        <title>Complete genome sequence of Corynebacterium casei LMG S-19264T (=DSM 44701T), isolated from a smear-ripened cheese.</title>
        <authorList>
            <consortium name="US DOE Joint Genome Institute (JGI-PGF)"/>
            <person name="Walter F."/>
            <person name="Albersmeier A."/>
            <person name="Kalinowski J."/>
            <person name="Ruckert C."/>
        </authorList>
    </citation>
    <scope>NUCLEOTIDE SEQUENCE</scope>
    <source>
        <strain evidence="4">VKM Ac-2007</strain>
    </source>
</reference>
<dbReference type="Gene3D" id="2.80.10.50">
    <property type="match status" value="1"/>
</dbReference>
<dbReference type="Proteomes" id="UP001143474">
    <property type="component" value="Unassembled WGS sequence"/>
</dbReference>
<evidence type="ECO:0000313" key="4">
    <source>
        <dbReference type="EMBL" id="GLK15036.1"/>
    </source>
</evidence>
<gene>
    <name evidence="4" type="ORF">GCM10017600_84490</name>
</gene>
<dbReference type="InterPro" id="IPR035992">
    <property type="entry name" value="Ricin_B-like_lectins"/>
</dbReference>
<accession>A0A9W6IBK0</accession>
<evidence type="ECO:0000313" key="5">
    <source>
        <dbReference type="Proteomes" id="UP001143474"/>
    </source>
</evidence>
<dbReference type="PROSITE" id="PS50231">
    <property type="entry name" value="RICIN_B_LECTIN"/>
    <property type="match status" value="1"/>
</dbReference>